<dbReference type="Proteomes" id="UP001524642">
    <property type="component" value="Unassembled WGS sequence"/>
</dbReference>
<dbReference type="PANTHER" id="PTHR30349">
    <property type="entry name" value="PHAGE INTEGRASE-RELATED"/>
    <property type="match status" value="1"/>
</dbReference>
<accession>A0ABT1XEL0</accession>
<feature type="region of interest" description="Disordered" evidence="7">
    <location>
        <begin position="1"/>
        <end position="31"/>
    </location>
</feature>
<feature type="compositionally biased region" description="Basic and acidic residues" evidence="7">
    <location>
        <begin position="19"/>
        <end position="30"/>
    </location>
</feature>
<dbReference type="EMBL" id="JANJOU010000034">
    <property type="protein sequence ID" value="MCR0985414.1"/>
    <property type="molecule type" value="Genomic_DNA"/>
</dbReference>
<dbReference type="InterPro" id="IPR011010">
    <property type="entry name" value="DNA_brk_join_enz"/>
</dbReference>
<evidence type="ECO:0000256" key="1">
    <source>
        <dbReference type="ARBA" id="ARBA00008857"/>
    </source>
</evidence>
<proteinExistence type="inferred from homology"/>
<dbReference type="PANTHER" id="PTHR30349:SF62">
    <property type="entry name" value="TYPE 1 FIMBRIAE REGULATORY PROTEIN FIMB-RELATED"/>
    <property type="match status" value="1"/>
</dbReference>
<dbReference type="InterPro" id="IPR013762">
    <property type="entry name" value="Integrase-like_cat_sf"/>
</dbReference>
<dbReference type="SUPFAM" id="SSF56349">
    <property type="entry name" value="DNA breaking-rejoining enzymes"/>
    <property type="match status" value="1"/>
</dbReference>
<dbReference type="InterPro" id="IPR002104">
    <property type="entry name" value="Integrase_catalytic"/>
</dbReference>
<evidence type="ECO:0000313" key="9">
    <source>
        <dbReference type="EMBL" id="MCR0985414.1"/>
    </source>
</evidence>
<dbReference type="Gene3D" id="1.10.443.10">
    <property type="entry name" value="Intergrase catalytic core"/>
    <property type="match status" value="1"/>
</dbReference>
<keyword evidence="4" id="KW-0805">Transcription regulation</keyword>
<comment type="similarity">
    <text evidence="1">Belongs to the 'phage' integrase family.</text>
</comment>
<dbReference type="PROSITE" id="PS51898">
    <property type="entry name" value="TYR_RECOMBINASE"/>
    <property type="match status" value="1"/>
</dbReference>
<dbReference type="InterPro" id="IPR050090">
    <property type="entry name" value="Tyrosine_recombinase_XerCD"/>
</dbReference>
<feature type="domain" description="Tyr recombinase" evidence="8">
    <location>
        <begin position="27"/>
        <end position="201"/>
    </location>
</feature>
<keyword evidence="3" id="KW-0229">DNA integration</keyword>
<protein>
    <submittedName>
        <fullName evidence="9">Tyrosine-type recombinase/integrase</fullName>
    </submittedName>
</protein>
<keyword evidence="2" id="KW-1029">Fimbrium biogenesis</keyword>
<evidence type="ECO:0000256" key="7">
    <source>
        <dbReference type="SAM" id="MobiDB-lite"/>
    </source>
</evidence>
<sequence length="201" mass="22621">MPTEPTNRRPVKSSAAEVSKPDDRHDRTEDFPTSVEVTRLLNAAEIGRRGVRNHLLMPYRQGVRVSKAVCLRWEKLDLERARLSVRHLKGGASVQQLVTSDGLLAIKRYLATRKDVLPSPFVSQRGQLMRCQAAADFVSAAAERAGLARGHPHRMRHSCGLALADKGHGLRLIQDYVSHRDLKHTVHNTRTAGRRFDGLWR</sequence>
<reference evidence="9 10" key="1">
    <citation type="submission" date="2022-06" db="EMBL/GenBank/DDBJ databases">
        <title>Roseomonas CN29.</title>
        <authorList>
            <person name="Cheng Y."/>
            <person name="He X."/>
        </authorList>
    </citation>
    <scope>NUCLEOTIDE SEQUENCE [LARGE SCALE GENOMIC DNA]</scope>
    <source>
        <strain evidence="9 10">CN29</strain>
    </source>
</reference>
<comment type="caution">
    <text evidence="9">The sequence shown here is derived from an EMBL/GenBank/DDBJ whole genome shotgun (WGS) entry which is preliminary data.</text>
</comment>
<keyword evidence="6" id="KW-0233">DNA recombination</keyword>
<name>A0ABT1XEL0_9PROT</name>
<dbReference type="RefSeq" id="WP_257719062.1">
    <property type="nucleotide sequence ID" value="NZ_JANJOU010000034.1"/>
</dbReference>
<keyword evidence="5" id="KW-0804">Transcription</keyword>
<keyword evidence="10" id="KW-1185">Reference proteome</keyword>
<evidence type="ECO:0000313" key="10">
    <source>
        <dbReference type="Proteomes" id="UP001524642"/>
    </source>
</evidence>
<evidence type="ECO:0000256" key="3">
    <source>
        <dbReference type="ARBA" id="ARBA00022908"/>
    </source>
</evidence>
<organism evidence="9 10">
    <name type="scientific">Roseomonas populi</name>
    <dbReference type="NCBI Taxonomy" id="3121582"/>
    <lineage>
        <taxon>Bacteria</taxon>
        <taxon>Pseudomonadati</taxon>
        <taxon>Pseudomonadota</taxon>
        <taxon>Alphaproteobacteria</taxon>
        <taxon>Acetobacterales</taxon>
        <taxon>Roseomonadaceae</taxon>
        <taxon>Roseomonas</taxon>
    </lineage>
</organism>
<evidence type="ECO:0000256" key="2">
    <source>
        <dbReference type="ARBA" id="ARBA00022558"/>
    </source>
</evidence>
<evidence type="ECO:0000256" key="5">
    <source>
        <dbReference type="ARBA" id="ARBA00023163"/>
    </source>
</evidence>
<evidence type="ECO:0000259" key="8">
    <source>
        <dbReference type="PROSITE" id="PS51898"/>
    </source>
</evidence>
<gene>
    <name evidence="9" type="ORF">NRP21_25515</name>
</gene>
<evidence type="ECO:0000256" key="6">
    <source>
        <dbReference type="ARBA" id="ARBA00023172"/>
    </source>
</evidence>
<dbReference type="Pfam" id="PF00589">
    <property type="entry name" value="Phage_integrase"/>
    <property type="match status" value="1"/>
</dbReference>
<evidence type="ECO:0000256" key="4">
    <source>
        <dbReference type="ARBA" id="ARBA00023015"/>
    </source>
</evidence>